<feature type="region of interest" description="Disordered" evidence="1">
    <location>
        <begin position="73"/>
        <end position="148"/>
    </location>
</feature>
<proteinExistence type="predicted"/>
<dbReference type="EMBL" id="PQXM01000275">
    <property type="protein sequence ID" value="TGO74509.1"/>
    <property type="molecule type" value="Genomic_DNA"/>
</dbReference>
<feature type="compositionally biased region" description="Basic and acidic residues" evidence="1">
    <location>
        <begin position="104"/>
        <end position="116"/>
    </location>
</feature>
<comment type="caution">
    <text evidence="2">The sequence shown here is derived from an EMBL/GenBank/DDBJ whole genome shotgun (WGS) entry which is preliminary data.</text>
</comment>
<dbReference type="AlphaFoldDB" id="A0A4Z1JL84"/>
<feature type="compositionally biased region" description="Polar residues" evidence="1">
    <location>
        <begin position="118"/>
        <end position="130"/>
    </location>
</feature>
<accession>A0A4Z1JL84</accession>
<reference evidence="2 3" key="1">
    <citation type="submission" date="2017-12" db="EMBL/GenBank/DDBJ databases">
        <title>Comparative genomics of Botrytis spp.</title>
        <authorList>
            <person name="Valero-Jimenez C.A."/>
            <person name="Tapia P."/>
            <person name="Veloso J."/>
            <person name="Silva-Moreno E."/>
            <person name="Staats M."/>
            <person name="Valdes J.H."/>
            <person name="Van Kan J.A.L."/>
        </authorList>
    </citation>
    <scope>NUCLEOTIDE SEQUENCE [LARGE SCALE GENOMIC DNA]</scope>
    <source>
        <strain evidence="2 3">Be9601</strain>
    </source>
</reference>
<sequence length="148" mass="16558">MQTTKVRPVEFCSFTENAGSAVSTNCEGFNGLIAESTCKLSQAWCYLQDANIVDSGFRYGFTSEFVINKYGRRAVDDDSDQDGERREEGDRNAGLTPIYPELCDYMKNDFEGDEHQPNMPSQRDSITLHSSRVRGKPKINHSANASKS</sequence>
<evidence type="ECO:0000313" key="3">
    <source>
        <dbReference type="Proteomes" id="UP000297229"/>
    </source>
</evidence>
<feature type="compositionally biased region" description="Basic and acidic residues" evidence="1">
    <location>
        <begin position="82"/>
        <end position="91"/>
    </location>
</feature>
<dbReference type="Proteomes" id="UP000297229">
    <property type="component" value="Unassembled WGS sequence"/>
</dbReference>
<keyword evidence="3" id="KW-1185">Reference proteome</keyword>
<gene>
    <name evidence="2" type="ORF">BELL_0277g00090</name>
</gene>
<evidence type="ECO:0000313" key="2">
    <source>
        <dbReference type="EMBL" id="TGO74509.1"/>
    </source>
</evidence>
<name>A0A4Z1JL84_9HELO</name>
<organism evidence="2 3">
    <name type="scientific">Botrytis elliptica</name>
    <dbReference type="NCBI Taxonomy" id="278938"/>
    <lineage>
        <taxon>Eukaryota</taxon>
        <taxon>Fungi</taxon>
        <taxon>Dikarya</taxon>
        <taxon>Ascomycota</taxon>
        <taxon>Pezizomycotina</taxon>
        <taxon>Leotiomycetes</taxon>
        <taxon>Helotiales</taxon>
        <taxon>Sclerotiniaceae</taxon>
        <taxon>Botrytis</taxon>
    </lineage>
</organism>
<protein>
    <submittedName>
        <fullName evidence="2">Uncharacterized protein</fullName>
    </submittedName>
</protein>
<evidence type="ECO:0000256" key="1">
    <source>
        <dbReference type="SAM" id="MobiDB-lite"/>
    </source>
</evidence>